<name>A0ABY3DPU8_9HYPH</name>
<protein>
    <recommendedName>
        <fullName evidence="3">Recombinase zinc beta ribbon domain-containing protein</fullName>
    </recommendedName>
</protein>
<organism evidence="1 2">
    <name type="scientific">Ancylobacter moscoviensis</name>
    <dbReference type="NCBI Taxonomy" id="2597768"/>
    <lineage>
        <taxon>Bacteria</taxon>
        <taxon>Pseudomonadati</taxon>
        <taxon>Pseudomonadota</taxon>
        <taxon>Alphaproteobacteria</taxon>
        <taxon>Hyphomicrobiales</taxon>
        <taxon>Xanthobacteraceae</taxon>
        <taxon>Ancylobacter</taxon>
    </lineage>
</organism>
<accession>A0ABY3DPU8</accession>
<dbReference type="Proteomes" id="UP000315321">
    <property type="component" value="Unassembled WGS sequence"/>
</dbReference>
<reference evidence="1 2" key="1">
    <citation type="submission" date="2019-07" db="EMBL/GenBank/DDBJ databases">
        <authorList>
            <person name="Grouzdev D.S."/>
        </authorList>
    </citation>
    <scope>NUCLEOTIDE SEQUENCE [LARGE SCALE GENOMIC DNA]</scope>
    <source>
        <strain evidence="1 2">3C</strain>
    </source>
</reference>
<comment type="caution">
    <text evidence="1">The sequence shown here is derived from an EMBL/GenBank/DDBJ whole genome shotgun (WGS) entry which is preliminary data.</text>
</comment>
<evidence type="ECO:0000313" key="1">
    <source>
        <dbReference type="EMBL" id="TSJ61614.1"/>
    </source>
</evidence>
<dbReference type="EMBL" id="VMBP01000004">
    <property type="protein sequence ID" value="TSJ61614.1"/>
    <property type="molecule type" value="Genomic_DNA"/>
</dbReference>
<dbReference type="RefSeq" id="WP_144343610.1">
    <property type="nucleotide sequence ID" value="NZ_VMBP01000004.1"/>
</dbReference>
<proteinExistence type="predicted"/>
<gene>
    <name evidence="1" type="ORF">FO470_14185</name>
</gene>
<evidence type="ECO:0000313" key="2">
    <source>
        <dbReference type="Proteomes" id="UP000315321"/>
    </source>
</evidence>
<keyword evidence="2" id="KW-1185">Reference proteome</keyword>
<evidence type="ECO:0008006" key="3">
    <source>
        <dbReference type="Google" id="ProtNLM"/>
    </source>
</evidence>
<sequence length="47" mass="5256">MTLRTGTSKRSRVYRYYSCSASGRVGKSACKGRTVPMENLAIWSHAM</sequence>